<dbReference type="Proteomes" id="UP000705867">
    <property type="component" value="Unassembled WGS sequence"/>
</dbReference>
<name>A0A953M3Q6_9BACT</name>
<evidence type="ECO:0000313" key="1">
    <source>
        <dbReference type="EMBL" id="MBZ0158333.1"/>
    </source>
</evidence>
<dbReference type="AlphaFoldDB" id="A0A953M3Q6"/>
<sequence>MQLLNAIERDRNFAEILGRVSSLPVQEGNFMRFTIRSEMRLDSEEVHAVATTIETKDPRLMMLFIKRCLGDMVIIKGLISVFKNILAVKITSLGNPYKSPAVLLGSVKKAPMDNGEKTHFELESRESGRSRLYVTAHTVESSNERVKNKMRSLREQQKILVYGLFCNKRIIATDLVPVTNL</sequence>
<protein>
    <submittedName>
        <fullName evidence="1">Uncharacterized protein</fullName>
    </submittedName>
</protein>
<organism evidence="1 2">
    <name type="scientific">Candidatus Nitrobium versatile</name>
    <dbReference type="NCBI Taxonomy" id="2884831"/>
    <lineage>
        <taxon>Bacteria</taxon>
        <taxon>Pseudomonadati</taxon>
        <taxon>Nitrospirota</taxon>
        <taxon>Nitrospiria</taxon>
        <taxon>Nitrospirales</taxon>
        <taxon>Nitrospiraceae</taxon>
        <taxon>Candidatus Nitrobium</taxon>
    </lineage>
</organism>
<reference evidence="1" key="1">
    <citation type="journal article" date="2021" name="bioRxiv">
        <title>Unraveling nitrogen, sulfur and carbon metabolic pathways and microbial community transcriptional responses to substrate deprivation and toxicity stresses in a bioreactor mimicking anoxic brackish coastal sediment conditions.</title>
        <authorList>
            <person name="Martins P.D."/>
            <person name="Echeveste M.J."/>
            <person name="Arshad A."/>
            <person name="Kurth J."/>
            <person name="Ouboter H."/>
            <person name="Jetten M.S.M."/>
            <person name="Welte C.U."/>
        </authorList>
    </citation>
    <scope>NUCLEOTIDE SEQUENCE</scope>
    <source>
        <strain evidence="1">MAG_39</strain>
    </source>
</reference>
<gene>
    <name evidence="1" type="ORF">K8I29_19220</name>
</gene>
<reference evidence="1" key="2">
    <citation type="submission" date="2021-08" db="EMBL/GenBank/DDBJ databases">
        <authorList>
            <person name="Dalcin Martins P."/>
        </authorList>
    </citation>
    <scope>NUCLEOTIDE SEQUENCE</scope>
    <source>
        <strain evidence="1">MAG_39</strain>
    </source>
</reference>
<dbReference type="EMBL" id="JAIOIV010000148">
    <property type="protein sequence ID" value="MBZ0158333.1"/>
    <property type="molecule type" value="Genomic_DNA"/>
</dbReference>
<comment type="caution">
    <text evidence="1">The sequence shown here is derived from an EMBL/GenBank/DDBJ whole genome shotgun (WGS) entry which is preliminary data.</text>
</comment>
<evidence type="ECO:0000313" key="2">
    <source>
        <dbReference type="Proteomes" id="UP000705867"/>
    </source>
</evidence>
<proteinExistence type="predicted"/>
<accession>A0A953M3Q6</accession>